<dbReference type="EMBL" id="CP060789">
    <property type="protein sequence ID" value="QNP57396.1"/>
    <property type="molecule type" value="Genomic_DNA"/>
</dbReference>
<accession>A0A7H0HA30</accession>
<protein>
    <submittedName>
        <fullName evidence="1">YbaB/EbfC family nucleoid-associated protein</fullName>
    </submittedName>
</protein>
<dbReference type="KEGG" id="tdf:H9L22_09315"/>
<proteinExistence type="predicted"/>
<sequence>MNELEQLLTNLTAELEQPLPAVEVPVVSAEGTSEDKLVRVTVSGGQVTDITIDPRAMRRSSVEFADDLRLAMNAALDAHAQALMTTMQEQAPDPAELSSQLGEVAREATRSLADYLDTMTRMMESTAAREG</sequence>
<dbReference type="InterPro" id="IPR036894">
    <property type="entry name" value="YbaB-like_sf"/>
</dbReference>
<reference evidence="1 2" key="1">
    <citation type="submission" date="2020-08" db="EMBL/GenBank/DDBJ databases">
        <title>Genome sequence of Tessaracoccus defluvii JCM 17540T.</title>
        <authorList>
            <person name="Hyun D.-W."/>
            <person name="Bae J.-W."/>
        </authorList>
    </citation>
    <scope>NUCLEOTIDE SEQUENCE [LARGE SCALE GENOMIC DNA]</scope>
    <source>
        <strain evidence="1 2">JCM 17540</strain>
    </source>
</reference>
<dbReference type="SUPFAM" id="SSF82607">
    <property type="entry name" value="YbaB-like"/>
    <property type="match status" value="1"/>
</dbReference>
<dbReference type="Proteomes" id="UP000516117">
    <property type="component" value="Chromosome"/>
</dbReference>
<dbReference type="GO" id="GO:0003677">
    <property type="term" value="F:DNA binding"/>
    <property type="evidence" value="ECO:0007669"/>
    <property type="project" value="InterPro"/>
</dbReference>
<dbReference type="Gene3D" id="3.30.1310.10">
    <property type="entry name" value="Nucleoid-associated protein YbaB-like domain"/>
    <property type="match status" value="1"/>
</dbReference>
<dbReference type="InterPro" id="IPR004401">
    <property type="entry name" value="YbaB/EbfC"/>
</dbReference>
<evidence type="ECO:0000313" key="2">
    <source>
        <dbReference type="Proteomes" id="UP000516117"/>
    </source>
</evidence>
<dbReference type="AlphaFoldDB" id="A0A7H0HA30"/>
<evidence type="ECO:0000313" key="1">
    <source>
        <dbReference type="EMBL" id="QNP57396.1"/>
    </source>
</evidence>
<gene>
    <name evidence="1" type="ORF">H9L22_09315</name>
</gene>
<keyword evidence="2" id="KW-1185">Reference proteome</keyword>
<name>A0A7H0HA30_9ACTN</name>
<dbReference type="Pfam" id="PF02575">
    <property type="entry name" value="YbaB_DNA_bd"/>
    <property type="match status" value="1"/>
</dbReference>
<dbReference type="RefSeq" id="WP_187722484.1">
    <property type="nucleotide sequence ID" value="NZ_BAABBL010000006.1"/>
</dbReference>
<organism evidence="1 2">
    <name type="scientific">Tessaracoccus defluvii</name>
    <dbReference type="NCBI Taxonomy" id="1285901"/>
    <lineage>
        <taxon>Bacteria</taxon>
        <taxon>Bacillati</taxon>
        <taxon>Actinomycetota</taxon>
        <taxon>Actinomycetes</taxon>
        <taxon>Propionibacteriales</taxon>
        <taxon>Propionibacteriaceae</taxon>
        <taxon>Tessaracoccus</taxon>
    </lineage>
</organism>